<proteinExistence type="predicted"/>
<evidence type="ECO:0000313" key="3">
    <source>
        <dbReference type="Proteomes" id="UP000821866"/>
    </source>
</evidence>
<dbReference type="VEuPathDB" id="VectorBase:LOC119177799"/>
<accession>A0A9J6D0F7</accession>
<reference evidence="2" key="1">
    <citation type="journal article" date="2020" name="Cell">
        <title>Large-Scale Comparative Analyses of Tick Genomes Elucidate Their Genetic Diversity and Vector Capacities.</title>
        <authorList>
            <consortium name="Tick Genome and Microbiome Consortium (TIGMIC)"/>
            <person name="Jia N."/>
            <person name="Wang J."/>
            <person name="Shi W."/>
            <person name="Du L."/>
            <person name="Sun Y."/>
            <person name="Zhan W."/>
            <person name="Jiang J.F."/>
            <person name="Wang Q."/>
            <person name="Zhang B."/>
            <person name="Ji P."/>
            <person name="Bell-Sakyi L."/>
            <person name="Cui X.M."/>
            <person name="Yuan T.T."/>
            <person name="Jiang B.G."/>
            <person name="Yang W.F."/>
            <person name="Lam T.T."/>
            <person name="Chang Q.C."/>
            <person name="Ding S.J."/>
            <person name="Wang X.J."/>
            <person name="Zhu J.G."/>
            <person name="Ruan X.D."/>
            <person name="Zhao L."/>
            <person name="Wei J.T."/>
            <person name="Ye R.Z."/>
            <person name="Que T.C."/>
            <person name="Du C.H."/>
            <person name="Zhou Y.H."/>
            <person name="Cheng J.X."/>
            <person name="Dai P.F."/>
            <person name="Guo W.B."/>
            <person name="Han X.H."/>
            <person name="Huang E.J."/>
            <person name="Li L.F."/>
            <person name="Wei W."/>
            <person name="Gao Y.C."/>
            <person name="Liu J.Z."/>
            <person name="Shao H.Z."/>
            <person name="Wang X."/>
            <person name="Wang C.C."/>
            <person name="Yang T.C."/>
            <person name="Huo Q.B."/>
            <person name="Li W."/>
            <person name="Chen H.Y."/>
            <person name="Chen S.E."/>
            <person name="Zhou L.G."/>
            <person name="Ni X.B."/>
            <person name="Tian J.H."/>
            <person name="Sheng Y."/>
            <person name="Liu T."/>
            <person name="Pan Y.S."/>
            <person name="Xia L.Y."/>
            <person name="Li J."/>
            <person name="Zhao F."/>
            <person name="Cao W.C."/>
        </authorList>
    </citation>
    <scope>NUCLEOTIDE SEQUENCE</scope>
    <source>
        <strain evidence="2">Rmic-2018</strain>
    </source>
</reference>
<gene>
    <name evidence="2" type="ORF">HPB51_027354</name>
</gene>
<comment type="caution">
    <text evidence="2">The sequence shown here is derived from an EMBL/GenBank/DDBJ whole genome shotgun (WGS) entry which is preliminary data.</text>
</comment>
<evidence type="ECO:0000313" key="2">
    <source>
        <dbReference type="EMBL" id="KAH7964406.1"/>
    </source>
</evidence>
<reference evidence="2" key="2">
    <citation type="submission" date="2021-09" db="EMBL/GenBank/DDBJ databases">
        <authorList>
            <person name="Jia N."/>
            <person name="Wang J."/>
            <person name="Shi W."/>
            <person name="Du L."/>
            <person name="Sun Y."/>
            <person name="Zhan W."/>
            <person name="Jiang J."/>
            <person name="Wang Q."/>
            <person name="Zhang B."/>
            <person name="Ji P."/>
            <person name="Sakyi L.B."/>
            <person name="Cui X."/>
            <person name="Yuan T."/>
            <person name="Jiang B."/>
            <person name="Yang W."/>
            <person name="Lam T.T.-Y."/>
            <person name="Chang Q."/>
            <person name="Ding S."/>
            <person name="Wang X."/>
            <person name="Zhu J."/>
            <person name="Ruan X."/>
            <person name="Zhao L."/>
            <person name="Wei J."/>
            <person name="Que T."/>
            <person name="Du C."/>
            <person name="Cheng J."/>
            <person name="Dai P."/>
            <person name="Han X."/>
            <person name="Huang E."/>
            <person name="Gao Y."/>
            <person name="Liu J."/>
            <person name="Shao H."/>
            <person name="Ye R."/>
            <person name="Li L."/>
            <person name="Wei W."/>
            <person name="Wang X."/>
            <person name="Wang C."/>
            <person name="Huo Q."/>
            <person name="Li W."/>
            <person name="Guo W."/>
            <person name="Chen H."/>
            <person name="Chen S."/>
            <person name="Zhou L."/>
            <person name="Zhou L."/>
            <person name="Ni X."/>
            <person name="Tian J."/>
            <person name="Zhou Y."/>
            <person name="Sheng Y."/>
            <person name="Liu T."/>
            <person name="Pan Y."/>
            <person name="Xia L."/>
            <person name="Li J."/>
            <person name="Zhao F."/>
            <person name="Cao W."/>
        </authorList>
    </citation>
    <scope>NUCLEOTIDE SEQUENCE</scope>
    <source>
        <strain evidence="2">Rmic-2018</strain>
        <tissue evidence="2">Larvae</tissue>
    </source>
</reference>
<dbReference type="EMBL" id="JABSTU010003969">
    <property type="protein sequence ID" value="KAH7964406.1"/>
    <property type="molecule type" value="Genomic_DNA"/>
</dbReference>
<name>A0A9J6D0F7_RHIMP</name>
<feature type="region of interest" description="Disordered" evidence="1">
    <location>
        <begin position="1"/>
        <end position="75"/>
    </location>
</feature>
<feature type="region of interest" description="Disordered" evidence="1">
    <location>
        <begin position="92"/>
        <end position="118"/>
    </location>
</feature>
<sequence length="225" mass="25125">MEKENRELRQELAKARKQNEKSTRKIEGLQQTLNEVLKRMGGHPAETPSSGASSSHEAADERDTTSAVGDGDKDMCCGGEYEASVAVGFKRKSPNDSQHFEGAENPTQEPKRARPAGRKVDVIEEMVDKLTNKTERLFETLLIRLNESDAERNTQYAVVNNQIAAVNKRIEYLERRTAQLPKQGHGHDELKWDASIIFNRSSNVNATHAEKGGTHGQLRSPNAFE</sequence>
<feature type="compositionally biased region" description="Basic and acidic residues" evidence="1">
    <location>
        <begin position="1"/>
        <end position="27"/>
    </location>
</feature>
<keyword evidence="3" id="KW-1185">Reference proteome</keyword>
<dbReference type="AlphaFoldDB" id="A0A9J6D0F7"/>
<protein>
    <submittedName>
        <fullName evidence="2">Uncharacterized protein</fullName>
    </submittedName>
</protein>
<feature type="compositionally biased region" description="Basic and acidic residues" evidence="1">
    <location>
        <begin position="57"/>
        <end position="75"/>
    </location>
</feature>
<feature type="region of interest" description="Disordered" evidence="1">
    <location>
        <begin position="206"/>
        <end position="225"/>
    </location>
</feature>
<evidence type="ECO:0000256" key="1">
    <source>
        <dbReference type="SAM" id="MobiDB-lite"/>
    </source>
</evidence>
<dbReference type="Proteomes" id="UP000821866">
    <property type="component" value="Unassembled WGS sequence"/>
</dbReference>
<feature type="compositionally biased region" description="Polar residues" evidence="1">
    <location>
        <begin position="47"/>
        <end position="56"/>
    </location>
</feature>
<organism evidence="2 3">
    <name type="scientific">Rhipicephalus microplus</name>
    <name type="common">Cattle tick</name>
    <name type="synonym">Boophilus microplus</name>
    <dbReference type="NCBI Taxonomy" id="6941"/>
    <lineage>
        <taxon>Eukaryota</taxon>
        <taxon>Metazoa</taxon>
        <taxon>Ecdysozoa</taxon>
        <taxon>Arthropoda</taxon>
        <taxon>Chelicerata</taxon>
        <taxon>Arachnida</taxon>
        <taxon>Acari</taxon>
        <taxon>Parasitiformes</taxon>
        <taxon>Ixodida</taxon>
        <taxon>Ixodoidea</taxon>
        <taxon>Ixodidae</taxon>
        <taxon>Rhipicephalinae</taxon>
        <taxon>Rhipicephalus</taxon>
        <taxon>Boophilus</taxon>
    </lineage>
</organism>